<evidence type="ECO:0000256" key="3">
    <source>
        <dbReference type="ARBA" id="ARBA00022786"/>
    </source>
</evidence>
<sequence>MQLLTFFIGNNDDLNKTDKMNNDEEVTSIQNNKEIEPPKINPEGLLIRRIMKDDGACLFNSIGYTLFSKSRTKSTKLRQLVAHEITSKPSVYTEAFLGSSPCNYINFVTSPTGWGGQIELVIFSCIFEIEIVALDVVRDVFDVYGSSSSYKRRIFVIYDGIHYDALAFTYDKGLPEEMDMTIFSSNDDVAFQRAVTLCSMLHKERAYTDTSNFTLRCVDCKIGLVGAGEAQCHAKETGHSNFEEYR</sequence>
<gene>
    <name evidence="8" type="ORF">DBRI00130_LOCUS31153</name>
</gene>
<evidence type="ECO:0000256" key="4">
    <source>
        <dbReference type="ARBA" id="ARBA00022801"/>
    </source>
</evidence>
<dbReference type="GO" id="GO:0016579">
    <property type="term" value="P:protein deubiquitination"/>
    <property type="evidence" value="ECO:0007669"/>
    <property type="project" value="TreeGrafter"/>
</dbReference>
<dbReference type="GO" id="GO:0036503">
    <property type="term" value="P:ERAD pathway"/>
    <property type="evidence" value="ECO:0007669"/>
    <property type="project" value="TreeGrafter"/>
</dbReference>
<dbReference type="GO" id="GO:0030968">
    <property type="term" value="P:endoplasmic reticulum unfolded protein response"/>
    <property type="evidence" value="ECO:0007669"/>
    <property type="project" value="TreeGrafter"/>
</dbReference>
<dbReference type="PANTHER" id="PTHR13312:SF0">
    <property type="entry name" value="UBIQUITIN THIOESTERASE OTU1"/>
    <property type="match status" value="1"/>
</dbReference>
<keyword evidence="2" id="KW-0645">Protease</keyword>
<dbReference type="AlphaFoldDB" id="A0A7S4S8W0"/>
<dbReference type="PROSITE" id="PS50802">
    <property type="entry name" value="OTU"/>
    <property type="match status" value="1"/>
</dbReference>
<keyword evidence="5 6" id="KW-0788">Thiol protease</keyword>
<comment type="subcellular location">
    <subcellularLocation>
        <location evidence="6">Cytoplasm</location>
    </subcellularLocation>
</comment>
<comment type="catalytic activity">
    <reaction evidence="1 6">
        <text>Thiol-dependent hydrolysis of ester, thioester, amide, peptide and isopeptide bonds formed by the C-terminal Gly of ubiquitin (a 76-residue protein attached to proteins as an intracellular targeting signal).</text>
        <dbReference type="EC" id="3.4.19.12"/>
    </reaction>
</comment>
<comment type="function">
    <text evidence="6">Hydrolase that can remove conjugated ubiquitin from proteins and may therefore play an important regulatory role at the level of protein turnover by preventing degradation.</text>
</comment>
<evidence type="ECO:0000256" key="6">
    <source>
        <dbReference type="RuleBase" id="RU367104"/>
    </source>
</evidence>
<protein>
    <recommendedName>
        <fullName evidence="6">Ubiquitin thioesterase OTU</fullName>
        <ecNumber evidence="6">3.4.19.12</ecNumber>
    </recommendedName>
</protein>
<dbReference type="GO" id="GO:0005634">
    <property type="term" value="C:nucleus"/>
    <property type="evidence" value="ECO:0007669"/>
    <property type="project" value="TreeGrafter"/>
</dbReference>
<keyword evidence="4 6" id="KW-0378">Hydrolase</keyword>
<dbReference type="GO" id="GO:0004843">
    <property type="term" value="F:cysteine-type deubiquitinase activity"/>
    <property type="evidence" value="ECO:0007669"/>
    <property type="project" value="UniProtKB-UniRule"/>
</dbReference>
<dbReference type="Gene3D" id="3.90.70.80">
    <property type="match status" value="1"/>
</dbReference>
<dbReference type="Pfam" id="PF02338">
    <property type="entry name" value="OTU"/>
    <property type="match status" value="1"/>
</dbReference>
<evidence type="ECO:0000256" key="1">
    <source>
        <dbReference type="ARBA" id="ARBA00000707"/>
    </source>
</evidence>
<evidence type="ECO:0000313" key="8">
    <source>
        <dbReference type="EMBL" id="CAE4638051.1"/>
    </source>
</evidence>
<dbReference type="GO" id="GO:0005829">
    <property type="term" value="C:cytosol"/>
    <property type="evidence" value="ECO:0007669"/>
    <property type="project" value="TreeGrafter"/>
</dbReference>
<dbReference type="Pfam" id="PF24560">
    <property type="entry name" value="zf-C2H2_OTU1_C"/>
    <property type="match status" value="1"/>
</dbReference>
<dbReference type="EMBL" id="HBNS01039987">
    <property type="protein sequence ID" value="CAE4638051.1"/>
    <property type="molecule type" value="Transcribed_RNA"/>
</dbReference>
<accession>A0A7S4S8W0</accession>
<keyword evidence="3 6" id="KW-0833">Ubl conjugation pathway</keyword>
<dbReference type="InterPro" id="IPR057766">
    <property type="entry name" value="Znf-C2H2_OTU1-like_C"/>
</dbReference>
<name>A0A7S4S8W0_9STRA</name>
<keyword evidence="6" id="KW-0963">Cytoplasm</keyword>
<evidence type="ECO:0000259" key="7">
    <source>
        <dbReference type="PROSITE" id="PS50802"/>
    </source>
</evidence>
<dbReference type="InterPro" id="IPR038765">
    <property type="entry name" value="Papain-like_cys_pep_sf"/>
</dbReference>
<organism evidence="8">
    <name type="scientific">Ditylum brightwellii</name>
    <dbReference type="NCBI Taxonomy" id="49249"/>
    <lineage>
        <taxon>Eukaryota</taxon>
        <taxon>Sar</taxon>
        <taxon>Stramenopiles</taxon>
        <taxon>Ochrophyta</taxon>
        <taxon>Bacillariophyta</taxon>
        <taxon>Mediophyceae</taxon>
        <taxon>Lithodesmiophycidae</taxon>
        <taxon>Lithodesmiales</taxon>
        <taxon>Lithodesmiaceae</taxon>
        <taxon>Ditylum</taxon>
    </lineage>
</organism>
<dbReference type="PANTHER" id="PTHR13312">
    <property type="entry name" value="HIV-INDUCED PROTEIN-7-LIKE PROTEASE"/>
    <property type="match status" value="1"/>
</dbReference>
<evidence type="ECO:0000256" key="5">
    <source>
        <dbReference type="ARBA" id="ARBA00022807"/>
    </source>
</evidence>
<dbReference type="CDD" id="cd22745">
    <property type="entry name" value="OTU_OTU1"/>
    <property type="match status" value="1"/>
</dbReference>
<feature type="domain" description="OTU" evidence="7">
    <location>
        <begin position="46"/>
        <end position="169"/>
    </location>
</feature>
<dbReference type="SUPFAM" id="SSF54001">
    <property type="entry name" value="Cysteine proteinases"/>
    <property type="match status" value="1"/>
</dbReference>
<dbReference type="InterPro" id="IPR003323">
    <property type="entry name" value="OTU_dom"/>
</dbReference>
<proteinExistence type="predicted"/>
<dbReference type="EC" id="3.4.19.12" evidence="6"/>
<evidence type="ECO:0000256" key="2">
    <source>
        <dbReference type="ARBA" id="ARBA00022670"/>
    </source>
</evidence>
<reference evidence="8" key="1">
    <citation type="submission" date="2021-01" db="EMBL/GenBank/DDBJ databases">
        <authorList>
            <person name="Corre E."/>
            <person name="Pelletier E."/>
            <person name="Niang G."/>
            <person name="Scheremetjew M."/>
            <person name="Finn R."/>
            <person name="Kale V."/>
            <person name="Holt S."/>
            <person name="Cochrane G."/>
            <person name="Meng A."/>
            <person name="Brown T."/>
            <person name="Cohen L."/>
        </authorList>
    </citation>
    <scope>NUCLEOTIDE SEQUENCE</scope>
    <source>
        <strain evidence="8">GSO104</strain>
    </source>
</reference>